<feature type="chain" id="PRO_5009894971" description="Outer membrane protein beta-barrel domain-containing protein" evidence="2">
    <location>
        <begin position="26"/>
        <end position="228"/>
    </location>
</feature>
<protein>
    <recommendedName>
        <fullName evidence="3">Outer membrane protein beta-barrel domain-containing protein</fullName>
    </recommendedName>
</protein>
<dbReference type="EMBL" id="MKVH01000024">
    <property type="protein sequence ID" value="OJX57256.1"/>
    <property type="molecule type" value="Genomic_DNA"/>
</dbReference>
<dbReference type="STRING" id="1895771.BGO89_12265"/>
<dbReference type="Pfam" id="PF13505">
    <property type="entry name" value="OMP_b-brl"/>
    <property type="match status" value="1"/>
</dbReference>
<dbReference type="Proteomes" id="UP000184233">
    <property type="component" value="Unassembled WGS sequence"/>
</dbReference>
<evidence type="ECO:0000256" key="2">
    <source>
        <dbReference type="SAM" id="SignalP"/>
    </source>
</evidence>
<feature type="signal peptide" evidence="2">
    <location>
        <begin position="1"/>
        <end position="25"/>
    </location>
</feature>
<gene>
    <name evidence="4" type="ORF">BGO89_12265</name>
</gene>
<dbReference type="AlphaFoldDB" id="A0A1M3KXT1"/>
<keyword evidence="1 2" id="KW-0732">Signal</keyword>
<sequence length="228" mass="24815">MTSISRLRTAAVATALLFSTTFLHAEEGNKPEGLKLGISFGVATPSDRIAEVYQFPRTIDSLSYTYDVASSLGMHLGARFRLGMSENLSFSGGIAFNRFPDQEQTAMLSDGRKITVQTVTNIVPVHAGLTFLFSRSLLTPYASGELMYTYRSVALSSGRDVLTGIIAPEQEIEPRTSRFGASLAAGLEINLGGFSPFFEARYVFSNMVGRENGEPERNFLNVAIGITF</sequence>
<evidence type="ECO:0000256" key="1">
    <source>
        <dbReference type="ARBA" id="ARBA00022729"/>
    </source>
</evidence>
<evidence type="ECO:0000313" key="4">
    <source>
        <dbReference type="EMBL" id="OJX57256.1"/>
    </source>
</evidence>
<reference evidence="4 5" key="1">
    <citation type="submission" date="2016-09" db="EMBL/GenBank/DDBJ databases">
        <title>Genome-resolved meta-omics ties microbial dynamics to process performance in biotechnology for thiocyanate degradation.</title>
        <authorList>
            <person name="Kantor R.S."/>
            <person name="Huddy R.J."/>
            <person name="Iyer R."/>
            <person name="Thomas B.C."/>
            <person name="Brown C.T."/>
            <person name="Anantharaman K."/>
            <person name="Tringe S."/>
            <person name="Hettich R.L."/>
            <person name="Harrison S.T."/>
            <person name="Banfield J.F."/>
        </authorList>
    </citation>
    <scope>NUCLEOTIDE SEQUENCE [LARGE SCALE GENOMIC DNA]</scope>
    <source>
        <strain evidence="4">59-99</strain>
    </source>
</reference>
<accession>A0A1M3KXT1</accession>
<evidence type="ECO:0000259" key="3">
    <source>
        <dbReference type="Pfam" id="PF13505"/>
    </source>
</evidence>
<comment type="caution">
    <text evidence="4">The sequence shown here is derived from an EMBL/GenBank/DDBJ whole genome shotgun (WGS) entry which is preliminary data.</text>
</comment>
<organism evidence="4 5">
    <name type="scientific">Candidatus Kapaibacterium thiocyanatum</name>
    <dbReference type="NCBI Taxonomy" id="1895771"/>
    <lineage>
        <taxon>Bacteria</taxon>
        <taxon>Pseudomonadati</taxon>
        <taxon>Candidatus Kapaibacteriota</taxon>
        <taxon>Candidatus Kapaibacteriia</taxon>
        <taxon>Candidatus Kapaibacteriales</taxon>
        <taxon>Candidatus Kapaibacteriaceae</taxon>
        <taxon>Candidatus Kapaibacterium</taxon>
    </lineage>
</organism>
<dbReference type="InterPro" id="IPR027385">
    <property type="entry name" value="Beta-barrel_OMP"/>
</dbReference>
<feature type="domain" description="Outer membrane protein beta-barrel" evidence="3">
    <location>
        <begin position="14"/>
        <end position="206"/>
    </location>
</feature>
<evidence type="ECO:0000313" key="5">
    <source>
        <dbReference type="Proteomes" id="UP000184233"/>
    </source>
</evidence>
<name>A0A1M3KXT1_9BACT</name>
<proteinExistence type="predicted"/>